<gene>
    <name evidence="1" type="ORF">ACFYG5_07475</name>
</gene>
<evidence type="ECO:0000313" key="1">
    <source>
        <dbReference type="EMBL" id="XIA19955.1"/>
    </source>
</evidence>
<dbReference type="EMBL" id="CP170721">
    <property type="protein sequence ID" value="XIA19955.1"/>
    <property type="molecule type" value="Genomic_DNA"/>
</dbReference>
<proteinExistence type="predicted"/>
<dbReference type="AlphaFoldDB" id="A0AB74UTW4"/>
<sequence length="308" mass="34773">MGIGIGMRGIDLQKFLMVARERKVILLVRHTNEDSLRYVGMPGYYPKPALVKAKTADVNPPGPMRSVAGRMVKQDYVIAGLVVHPGMHPGAFKPTKRDKAMKAWHDGMQYLAAENKMPPMGDPQRPESWAAWGVGRAAACSAEWRWRVDVDPASRHYGCLQLDHAGKGWVYIHGDYDLKDVIVRGKETDNRRHEGQLHGVKNFTPLLPDMEFERIRSSLNQLIGADMVQHGAEAQFAWHGDEPVTVVFPDWTFLLLTDATTVQRWYEELNRSVLAEKGHDYVRDRSRMFHFGPQGMFAPGAMPLSSWG</sequence>
<reference evidence="1" key="1">
    <citation type="submission" date="2024-10" db="EMBL/GenBank/DDBJ databases">
        <authorList>
            <person name="Lesea H.P."/>
            <person name="Kuehl J.V."/>
            <person name="Chandonia J.-M."/>
        </authorList>
    </citation>
    <scope>NUCLEOTIDE SEQUENCE</scope>
    <source>
        <strain evidence="1">FW102-FHT14D07</strain>
    </source>
</reference>
<protein>
    <submittedName>
        <fullName evidence="1">Uncharacterized protein</fullName>
    </submittedName>
</protein>
<name>A0AB74UTW4_9GAMM</name>
<accession>A0AB74UTW4</accession>
<dbReference type="RefSeq" id="WP_395118399.1">
    <property type="nucleotide sequence ID" value="NZ_CP170721.1"/>
</dbReference>
<organism evidence="1">
    <name type="scientific">Rhodanobacter sp. FW102-FHT14D07</name>
    <dbReference type="NCBI Taxonomy" id="3351462"/>
    <lineage>
        <taxon>Bacteria</taxon>
        <taxon>Pseudomonadati</taxon>
        <taxon>Pseudomonadota</taxon>
        <taxon>Gammaproteobacteria</taxon>
        <taxon>Lysobacterales</taxon>
        <taxon>Rhodanobacteraceae</taxon>
        <taxon>Rhodanobacter</taxon>
    </lineage>
</organism>